<gene>
    <name evidence="2" type="ORF">D779_0265</name>
</gene>
<protein>
    <submittedName>
        <fullName evidence="2">Uncharacterized protein</fullName>
    </submittedName>
</protein>
<evidence type="ECO:0000256" key="1">
    <source>
        <dbReference type="SAM" id="MobiDB-lite"/>
    </source>
</evidence>
<organism evidence="2 3">
    <name type="scientific">Imhoffiella purpurea</name>
    <dbReference type="NCBI Taxonomy" id="1249627"/>
    <lineage>
        <taxon>Bacteria</taxon>
        <taxon>Pseudomonadati</taxon>
        <taxon>Pseudomonadota</taxon>
        <taxon>Gammaproteobacteria</taxon>
        <taxon>Chromatiales</taxon>
        <taxon>Chromatiaceae</taxon>
        <taxon>Imhoffiella</taxon>
    </lineage>
</organism>
<comment type="caution">
    <text evidence="2">The sequence shown here is derived from an EMBL/GenBank/DDBJ whole genome shotgun (WGS) entry which is preliminary data.</text>
</comment>
<dbReference type="Proteomes" id="UP000019460">
    <property type="component" value="Unassembled WGS sequence"/>
</dbReference>
<proteinExistence type="predicted"/>
<sequence length="40" mass="4187">MAGHWNAPWMLVVGPLDARSSRSPNGWSLSGLSGSKAAYA</sequence>
<evidence type="ECO:0000313" key="3">
    <source>
        <dbReference type="Proteomes" id="UP000019460"/>
    </source>
</evidence>
<feature type="region of interest" description="Disordered" evidence="1">
    <location>
        <begin position="18"/>
        <end position="40"/>
    </location>
</feature>
<dbReference type="STRING" id="1249627.D779_0265"/>
<dbReference type="AlphaFoldDB" id="W9VH61"/>
<keyword evidence="3" id="KW-1185">Reference proteome</keyword>
<reference evidence="2 3" key="1">
    <citation type="submission" date="2012-11" db="EMBL/GenBank/DDBJ databases">
        <title>Genome assembly of Thiorhodococcus sp. AK35.</title>
        <authorList>
            <person name="Nupur N."/>
            <person name="Khatri I."/>
            <person name="Subramanian S."/>
            <person name="Pinnaka A."/>
        </authorList>
    </citation>
    <scope>NUCLEOTIDE SEQUENCE [LARGE SCALE GENOMIC DNA]</scope>
    <source>
        <strain evidence="2 3">AK35</strain>
    </source>
</reference>
<name>W9VH61_9GAMM</name>
<feature type="compositionally biased region" description="Polar residues" evidence="1">
    <location>
        <begin position="21"/>
        <end position="33"/>
    </location>
</feature>
<dbReference type="EMBL" id="AONC01000012">
    <property type="protein sequence ID" value="EXJ16331.1"/>
    <property type="molecule type" value="Genomic_DNA"/>
</dbReference>
<accession>W9VH61</accession>
<evidence type="ECO:0000313" key="2">
    <source>
        <dbReference type="EMBL" id="EXJ16331.1"/>
    </source>
</evidence>